<dbReference type="InterPro" id="IPR009078">
    <property type="entry name" value="Ferritin-like_SF"/>
</dbReference>
<name>A0A7G9RZE8_9FIRM</name>
<evidence type="ECO:0000256" key="2">
    <source>
        <dbReference type="RuleBase" id="RU003875"/>
    </source>
</evidence>
<dbReference type="KEGG" id="eio:H9L01_00965"/>
<dbReference type="EMBL" id="CP060715">
    <property type="protein sequence ID" value="QNN60973.1"/>
    <property type="molecule type" value="Genomic_DNA"/>
</dbReference>
<dbReference type="InterPro" id="IPR023188">
    <property type="entry name" value="DPS_DNA-bd_CS"/>
</dbReference>
<evidence type="ECO:0000256" key="1">
    <source>
        <dbReference type="ARBA" id="ARBA00009497"/>
    </source>
</evidence>
<accession>A0A7G9RZE8</accession>
<dbReference type="Proteomes" id="UP000515928">
    <property type="component" value="Chromosome"/>
</dbReference>
<dbReference type="GO" id="GO:0016722">
    <property type="term" value="F:oxidoreductase activity, acting on metal ions"/>
    <property type="evidence" value="ECO:0007669"/>
    <property type="project" value="InterPro"/>
</dbReference>
<dbReference type="Gene3D" id="1.20.1260.10">
    <property type="match status" value="1"/>
</dbReference>
<dbReference type="Pfam" id="PF00210">
    <property type="entry name" value="Ferritin"/>
    <property type="match status" value="1"/>
</dbReference>
<dbReference type="SUPFAM" id="SSF47240">
    <property type="entry name" value="Ferritin-like"/>
    <property type="match status" value="1"/>
</dbReference>
<sequence length="145" mass="16635">MNSLYEEMNTFLADQLVLSMKIHNIHWFMKGQGFFPIHEKMDDYYDEAQERIDAVAERLLTIGAKPIGNLKEVTERSSIEELGNDYITAVDGFKKLIVDFEHMNQLALHIVKLAEELGDPGTADYFTGVSQDLGKDLWMMNAYIK</sequence>
<dbReference type="PROSITE" id="PS00819">
    <property type="entry name" value="DPS_2"/>
    <property type="match status" value="1"/>
</dbReference>
<dbReference type="AlphaFoldDB" id="A0A7G9RZE8"/>
<evidence type="ECO:0000313" key="4">
    <source>
        <dbReference type="EMBL" id="QNN60973.1"/>
    </source>
</evidence>
<evidence type="ECO:0000259" key="3">
    <source>
        <dbReference type="Pfam" id="PF00210"/>
    </source>
</evidence>
<proteinExistence type="inferred from homology"/>
<feature type="domain" description="Ferritin/DPS" evidence="3">
    <location>
        <begin position="7"/>
        <end position="144"/>
    </location>
</feature>
<protein>
    <submittedName>
        <fullName evidence="4">DNA starvation/stationary phase protection protein</fullName>
    </submittedName>
</protein>
<dbReference type="InterPro" id="IPR008331">
    <property type="entry name" value="Ferritin_DPS_dom"/>
</dbReference>
<organism evidence="4 5">
    <name type="scientific">Erysipelothrix inopinata</name>
    <dbReference type="NCBI Taxonomy" id="225084"/>
    <lineage>
        <taxon>Bacteria</taxon>
        <taxon>Bacillati</taxon>
        <taxon>Bacillota</taxon>
        <taxon>Erysipelotrichia</taxon>
        <taxon>Erysipelotrichales</taxon>
        <taxon>Erysipelotrichaceae</taxon>
        <taxon>Erysipelothrix</taxon>
    </lineage>
</organism>
<comment type="similarity">
    <text evidence="1 2">Belongs to the Dps family.</text>
</comment>
<dbReference type="CDD" id="cd01043">
    <property type="entry name" value="DPS"/>
    <property type="match status" value="1"/>
</dbReference>
<dbReference type="InterPro" id="IPR002177">
    <property type="entry name" value="DPS_DNA-bd"/>
</dbReference>
<evidence type="ECO:0000313" key="5">
    <source>
        <dbReference type="Proteomes" id="UP000515928"/>
    </source>
</evidence>
<dbReference type="PRINTS" id="PR01346">
    <property type="entry name" value="HELNAPAPROT"/>
</dbReference>
<dbReference type="GO" id="GO:0008199">
    <property type="term" value="F:ferric iron binding"/>
    <property type="evidence" value="ECO:0007669"/>
    <property type="project" value="InterPro"/>
</dbReference>
<keyword evidence="5" id="KW-1185">Reference proteome</keyword>
<dbReference type="PIRSF" id="PIRSF005900">
    <property type="entry name" value="Dps"/>
    <property type="match status" value="1"/>
</dbReference>
<gene>
    <name evidence="4" type="ORF">H9L01_00965</name>
</gene>
<dbReference type="PANTHER" id="PTHR42932">
    <property type="entry name" value="GENERAL STRESS PROTEIN 20U"/>
    <property type="match status" value="1"/>
</dbReference>
<dbReference type="InterPro" id="IPR012347">
    <property type="entry name" value="Ferritin-like"/>
</dbReference>
<dbReference type="PANTHER" id="PTHR42932:SF1">
    <property type="entry name" value="GENERAL STRESS PROTEIN 20U"/>
    <property type="match status" value="1"/>
</dbReference>
<reference evidence="4 5" key="1">
    <citation type="submission" date="2020-08" db="EMBL/GenBank/DDBJ databases">
        <title>Genome sequence of Erysipelothrix inopinata DSM 15511T.</title>
        <authorList>
            <person name="Hyun D.-W."/>
            <person name="Bae J.-W."/>
        </authorList>
    </citation>
    <scope>NUCLEOTIDE SEQUENCE [LARGE SCALE GENOMIC DNA]</scope>
    <source>
        <strain evidence="4 5">DSM 15511</strain>
    </source>
</reference>
<dbReference type="RefSeq" id="WP_187534093.1">
    <property type="nucleotide sequence ID" value="NZ_CBCSHU010000017.1"/>
</dbReference>